<keyword evidence="1" id="KW-1133">Transmembrane helix</keyword>
<dbReference type="KEGG" id="salm:D0Y50_03575"/>
<dbReference type="AlphaFoldDB" id="A0A346NJ24"/>
<dbReference type="Proteomes" id="UP000262073">
    <property type="component" value="Chromosome"/>
</dbReference>
<feature type="transmembrane region" description="Helical" evidence="1">
    <location>
        <begin position="12"/>
        <end position="31"/>
    </location>
</feature>
<feature type="transmembrane region" description="Helical" evidence="1">
    <location>
        <begin position="381"/>
        <end position="403"/>
    </location>
</feature>
<feature type="transmembrane region" description="Helical" evidence="1">
    <location>
        <begin position="153"/>
        <end position="175"/>
    </location>
</feature>
<feature type="transmembrane region" description="Helical" evidence="1">
    <location>
        <begin position="438"/>
        <end position="456"/>
    </location>
</feature>
<keyword evidence="1" id="KW-0812">Transmembrane</keyword>
<evidence type="ECO:0008006" key="4">
    <source>
        <dbReference type="Google" id="ProtNLM"/>
    </source>
</evidence>
<evidence type="ECO:0000256" key="1">
    <source>
        <dbReference type="SAM" id="Phobius"/>
    </source>
</evidence>
<evidence type="ECO:0000313" key="3">
    <source>
        <dbReference type="Proteomes" id="UP000262073"/>
    </source>
</evidence>
<dbReference type="OrthoDB" id="9783389at2"/>
<feature type="transmembrane region" description="Helical" evidence="1">
    <location>
        <begin position="291"/>
        <end position="313"/>
    </location>
</feature>
<gene>
    <name evidence="2" type="ORF">D0Y50_03575</name>
</gene>
<feature type="transmembrane region" description="Helical" evidence="1">
    <location>
        <begin position="195"/>
        <end position="218"/>
    </location>
</feature>
<sequence>MNTSLTPQPLFYFPGRYYLVGFLAILLWLPIPVGSATAWGWLTTTVVLAGLIGLYIRQHTAYALEILLENRWVIGVWSLLAGWHLILLFPLIEGMLEWLRPLRAQLAFAEANDWLALTYSTSDTFTSLLRTLSYWGLFTLTLLLFRSAARVKLLLRCVAAVGLFEMLYAALPVFLELDRSLVLDLPIEGGATGTFLRQIGYGHIVFMALCAVLGLLVIRIKPSAVRTMRQRIRRIVKYFFSKKAALRIAALLLFGGMVMAGQYTLIWLGAIATLLSALAGYLLFSPRPKLFSTFMLSLLAANIITIIVATYLADRATPPPPPIITQEDAQWPHATPDVLEHWFLGSGPGTAKDGETDQVNLPVSGVLPIAQDDVSQFVAEFGVPVSLLYAGMFLWCTGCAVMAMARRRHLIFRGAALSCTAALSGTALLALYDSPLQSPANAAYVSVMLGLSLVCLQCRKYQRA</sequence>
<organism evidence="2 3">
    <name type="scientific">Salinimonas sediminis</name>
    <dbReference type="NCBI Taxonomy" id="2303538"/>
    <lineage>
        <taxon>Bacteria</taxon>
        <taxon>Pseudomonadati</taxon>
        <taxon>Pseudomonadota</taxon>
        <taxon>Gammaproteobacteria</taxon>
        <taxon>Alteromonadales</taxon>
        <taxon>Alteromonadaceae</taxon>
        <taxon>Alteromonas/Salinimonas group</taxon>
        <taxon>Salinimonas</taxon>
    </lineage>
</organism>
<feature type="transmembrane region" description="Helical" evidence="1">
    <location>
        <begin position="72"/>
        <end position="92"/>
    </location>
</feature>
<keyword evidence="3" id="KW-1185">Reference proteome</keyword>
<dbReference type="RefSeq" id="WP_108568146.1">
    <property type="nucleotide sequence ID" value="NZ_CP031769.1"/>
</dbReference>
<dbReference type="EMBL" id="CP031769">
    <property type="protein sequence ID" value="AXR05531.1"/>
    <property type="molecule type" value="Genomic_DNA"/>
</dbReference>
<reference evidence="2 3" key="1">
    <citation type="submission" date="2018-08" db="EMBL/GenBank/DDBJ databases">
        <title>Salinimonas sediminis sp. nov., a piezophilic bacterium isolated from a deep-sea sediment sample from the New Britain Trench.</title>
        <authorList>
            <person name="Cao J."/>
        </authorList>
    </citation>
    <scope>NUCLEOTIDE SEQUENCE [LARGE SCALE GENOMIC DNA]</scope>
    <source>
        <strain evidence="2 3">N102</strain>
    </source>
</reference>
<dbReference type="InterPro" id="IPR051533">
    <property type="entry name" value="WaaL-like"/>
</dbReference>
<feature type="transmembrane region" description="Helical" evidence="1">
    <location>
        <begin position="37"/>
        <end position="56"/>
    </location>
</feature>
<name>A0A346NJ24_9ALTE</name>
<proteinExistence type="predicted"/>
<feature type="transmembrane region" description="Helical" evidence="1">
    <location>
        <begin position="239"/>
        <end position="259"/>
    </location>
</feature>
<protein>
    <recommendedName>
        <fullName evidence="4">O-antigen ligase domain-containing protein</fullName>
    </recommendedName>
</protein>
<dbReference type="PANTHER" id="PTHR37422:SF13">
    <property type="entry name" value="LIPOPOLYSACCHARIDE BIOSYNTHESIS PROTEIN PA4999-RELATED"/>
    <property type="match status" value="1"/>
</dbReference>
<keyword evidence="1" id="KW-0472">Membrane</keyword>
<feature type="transmembrane region" description="Helical" evidence="1">
    <location>
        <begin position="410"/>
        <end position="432"/>
    </location>
</feature>
<accession>A0A346NJ24</accession>
<feature type="transmembrane region" description="Helical" evidence="1">
    <location>
        <begin position="265"/>
        <end position="284"/>
    </location>
</feature>
<evidence type="ECO:0000313" key="2">
    <source>
        <dbReference type="EMBL" id="AXR05531.1"/>
    </source>
</evidence>
<feature type="transmembrane region" description="Helical" evidence="1">
    <location>
        <begin position="127"/>
        <end position="146"/>
    </location>
</feature>
<dbReference type="PANTHER" id="PTHR37422">
    <property type="entry name" value="TEICHURONIC ACID BIOSYNTHESIS PROTEIN TUAE"/>
    <property type="match status" value="1"/>
</dbReference>